<sequence length="144" mass="16307">MNAITKVPNWPTFWNSLFPGTGLACSRSHLSFQKRISMNSYQLLASLPFFVPPPRELDKLVLWLVAASKTLWVHLTIGATDAPRRALVEKFHFTPKVETLKEGVPHQRLVETCNTLSAYFKSSTRPDGDGEDSPNEQKEILLRK</sequence>
<feature type="compositionally biased region" description="Basic and acidic residues" evidence="1">
    <location>
        <begin position="135"/>
        <end position="144"/>
    </location>
</feature>
<reference evidence="2" key="1">
    <citation type="submission" date="2020-10" db="EMBL/GenBank/DDBJ databases">
        <title>Connecting structure to function with the recovery of over 1000 high-quality activated sludge metagenome-assembled genomes encoding full-length rRNA genes using long-read sequencing.</title>
        <authorList>
            <person name="Singleton C.M."/>
            <person name="Petriglieri F."/>
            <person name="Kristensen J.M."/>
            <person name="Kirkegaard R.H."/>
            <person name="Michaelsen T.Y."/>
            <person name="Andersen M.H."/>
            <person name="Karst S.M."/>
            <person name="Dueholm M.S."/>
            <person name="Nielsen P.H."/>
            <person name="Albertsen M."/>
        </authorList>
    </citation>
    <scope>NUCLEOTIDE SEQUENCE</scope>
    <source>
        <strain evidence="2">OdNE_18-Q3-R46-58_BAT3C.305</strain>
    </source>
</reference>
<evidence type="ECO:0000313" key="2">
    <source>
        <dbReference type="EMBL" id="MBK8891618.1"/>
    </source>
</evidence>
<organism evidence="2 3">
    <name type="scientific">Candidatus Dechloromonas phosphorivorans</name>
    <dbReference type="NCBI Taxonomy" id="2899244"/>
    <lineage>
        <taxon>Bacteria</taxon>
        <taxon>Pseudomonadati</taxon>
        <taxon>Pseudomonadota</taxon>
        <taxon>Betaproteobacteria</taxon>
        <taxon>Rhodocyclales</taxon>
        <taxon>Azonexaceae</taxon>
        <taxon>Dechloromonas</taxon>
    </lineage>
</organism>
<dbReference type="Proteomes" id="UP000808146">
    <property type="component" value="Unassembled WGS sequence"/>
</dbReference>
<protein>
    <submittedName>
        <fullName evidence="2">Uncharacterized protein</fullName>
    </submittedName>
</protein>
<name>A0A9D7QMC1_9RHOO</name>
<dbReference type="PROSITE" id="PS51257">
    <property type="entry name" value="PROKAR_LIPOPROTEIN"/>
    <property type="match status" value="1"/>
</dbReference>
<proteinExistence type="predicted"/>
<feature type="region of interest" description="Disordered" evidence="1">
    <location>
        <begin position="121"/>
        <end position="144"/>
    </location>
</feature>
<evidence type="ECO:0000313" key="3">
    <source>
        <dbReference type="Proteomes" id="UP000808146"/>
    </source>
</evidence>
<accession>A0A9D7QMC1</accession>
<dbReference type="EMBL" id="JADKBR010000017">
    <property type="protein sequence ID" value="MBK8891618.1"/>
    <property type="molecule type" value="Genomic_DNA"/>
</dbReference>
<comment type="caution">
    <text evidence="2">The sequence shown here is derived from an EMBL/GenBank/DDBJ whole genome shotgun (WGS) entry which is preliminary data.</text>
</comment>
<evidence type="ECO:0000256" key="1">
    <source>
        <dbReference type="SAM" id="MobiDB-lite"/>
    </source>
</evidence>
<dbReference type="AlphaFoldDB" id="A0A9D7QMC1"/>
<gene>
    <name evidence="2" type="ORF">IPN75_15195</name>
</gene>